<dbReference type="Gene3D" id="1.10.3210.10">
    <property type="entry name" value="Hypothetical protein af1432"/>
    <property type="match status" value="2"/>
</dbReference>
<dbReference type="Pfam" id="PF01966">
    <property type="entry name" value="HD"/>
    <property type="match status" value="1"/>
</dbReference>
<reference evidence="2 3" key="1">
    <citation type="submission" date="2017-11" db="EMBL/GenBank/DDBJ databases">
        <title>Genome-resolved metagenomics identifies genetic mobility, metabolic interactions, and unexpected diversity in perchlorate-reducing communities.</title>
        <authorList>
            <person name="Barnum T.P."/>
            <person name="Figueroa I.A."/>
            <person name="Carlstrom C.I."/>
            <person name="Lucas L.N."/>
            <person name="Engelbrektson A.L."/>
            <person name="Coates J.D."/>
        </authorList>
    </citation>
    <scope>NUCLEOTIDE SEQUENCE [LARGE SCALE GENOMIC DNA]</scope>
    <source>
        <strain evidence="2">BM706</strain>
    </source>
</reference>
<dbReference type="SUPFAM" id="SSF109604">
    <property type="entry name" value="HD-domain/PDEase-like"/>
    <property type="match status" value="2"/>
</dbReference>
<comment type="caution">
    <text evidence="2">The sequence shown here is derived from an EMBL/GenBank/DDBJ whole genome shotgun (WGS) entry which is preliminary data.</text>
</comment>
<keyword evidence="2" id="KW-0378">Hydrolase</keyword>
<dbReference type="AlphaFoldDB" id="A0A2N5ZMI8"/>
<gene>
    <name evidence="2" type="ORF">C0601_00640</name>
</gene>
<sequence length="420" mass="48194">MKELKASYLDIILAIAEAVDLVSPNVNKHHKQVAVIAWNLAKEMGLHDKDTMTLFIAALLHDCGSVAFTLDDRLKTLDFDFENPNRHAVIGYHLLKDFSPLKQVAEIIKYHNARWFEGSGREHNGEKVPVHSFLIHLADRIAVSIDLNKEVLCQVEEIRNKIIDGEGMIFMPEIVDAFKRVSNCEYFWFDATNPDNLIREIVLKYNTDMIISEKELLYYAELFRRMIDFRSLFTSAHSIGVSVVATELAKKMGFSEGDVFLMKVAGLLHDIGKIAIPLEILEKPASLTKDEFNIIKTHVYHSYRMLEKIPGFHKINAWASLHHEKLNGTGYPFHYKVDKLALGSRIMAVADVFVAISEDRPYRDGMKEQQALNVLDSMEKADQIDSKVVKCLKEDYENINNLRKDAQKRIMEEFDNFLYS</sequence>
<feature type="non-terminal residue" evidence="2">
    <location>
        <position position="420"/>
    </location>
</feature>
<name>A0A2N5ZMI8_MUIH1</name>
<evidence type="ECO:0000313" key="2">
    <source>
        <dbReference type="EMBL" id="PLX19899.1"/>
    </source>
</evidence>
<dbReference type="InterPro" id="IPR006674">
    <property type="entry name" value="HD_domain"/>
</dbReference>
<feature type="domain" description="HD-GYP" evidence="1">
    <location>
        <begin position="4"/>
        <end position="194"/>
    </location>
</feature>
<protein>
    <submittedName>
        <fullName evidence="2">Phosphohydrolase</fullName>
    </submittedName>
</protein>
<dbReference type="NCBIfam" id="TIGR00277">
    <property type="entry name" value="HDIG"/>
    <property type="match status" value="1"/>
</dbReference>
<dbReference type="PANTHER" id="PTHR43155:SF1">
    <property type="entry name" value="3'3'-CGAMP-SPECIFIC PHOSPHODIESTERASE 1"/>
    <property type="match status" value="1"/>
</dbReference>
<dbReference type="CDD" id="cd00077">
    <property type="entry name" value="HDc"/>
    <property type="match status" value="2"/>
</dbReference>
<dbReference type="InterPro" id="IPR037522">
    <property type="entry name" value="HD_GYP_dom"/>
</dbReference>
<dbReference type="InterPro" id="IPR003607">
    <property type="entry name" value="HD/PDEase_dom"/>
</dbReference>
<evidence type="ECO:0000313" key="3">
    <source>
        <dbReference type="Proteomes" id="UP000234857"/>
    </source>
</evidence>
<feature type="domain" description="HD-GYP" evidence="1">
    <location>
        <begin position="212"/>
        <end position="408"/>
    </location>
</feature>
<dbReference type="PROSITE" id="PS51832">
    <property type="entry name" value="HD_GYP"/>
    <property type="match status" value="2"/>
</dbReference>
<dbReference type="SMART" id="SM00471">
    <property type="entry name" value="HDc"/>
    <property type="match status" value="2"/>
</dbReference>
<dbReference type="Pfam" id="PF13487">
    <property type="entry name" value="HD_5"/>
    <property type="match status" value="1"/>
</dbReference>
<evidence type="ECO:0000259" key="1">
    <source>
        <dbReference type="PROSITE" id="PS51832"/>
    </source>
</evidence>
<dbReference type="Proteomes" id="UP000234857">
    <property type="component" value="Unassembled WGS sequence"/>
</dbReference>
<proteinExistence type="predicted"/>
<dbReference type="GO" id="GO:0016787">
    <property type="term" value="F:hydrolase activity"/>
    <property type="evidence" value="ECO:0007669"/>
    <property type="project" value="UniProtKB-KW"/>
</dbReference>
<accession>A0A2N5ZMI8</accession>
<organism evidence="2 3">
    <name type="scientific">Muiribacterium halophilum</name>
    <dbReference type="NCBI Taxonomy" id="2053465"/>
    <lineage>
        <taxon>Bacteria</taxon>
        <taxon>Candidatus Muiribacteriota</taxon>
        <taxon>Candidatus Muiribacteriia</taxon>
        <taxon>Candidatus Muiribacteriales</taxon>
        <taxon>Candidatus Muiribacteriaceae</taxon>
        <taxon>Candidatus Muiribacterium</taxon>
    </lineage>
</organism>
<dbReference type="PANTHER" id="PTHR43155">
    <property type="entry name" value="CYCLIC DI-GMP PHOSPHODIESTERASE PA4108-RELATED"/>
    <property type="match status" value="1"/>
</dbReference>
<dbReference type="EMBL" id="PKTG01000015">
    <property type="protein sequence ID" value="PLX19899.1"/>
    <property type="molecule type" value="Genomic_DNA"/>
</dbReference>
<dbReference type="InterPro" id="IPR006675">
    <property type="entry name" value="HDIG_dom"/>
</dbReference>